<dbReference type="Pfam" id="PF00685">
    <property type="entry name" value="Sulfotransfer_1"/>
    <property type="match status" value="1"/>
</dbReference>
<organism evidence="2 3">
    <name type="scientific">Cordylochernes scorpioides</name>
    <dbReference type="NCBI Taxonomy" id="51811"/>
    <lineage>
        <taxon>Eukaryota</taxon>
        <taxon>Metazoa</taxon>
        <taxon>Ecdysozoa</taxon>
        <taxon>Arthropoda</taxon>
        <taxon>Chelicerata</taxon>
        <taxon>Arachnida</taxon>
        <taxon>Pseudoscorpiones</taxon>
        <taxon>Cheliferoidea</taxon>
        <taxon>Chernetidae</taxon>
        <taxon>Cordylochernes</taxon>
    </lineage>
</organism>
<protein>
    <submittedName>
        <fullName evidence="2">EgtD</fullName>
    </submittedName>
</protein>
<dbReference type="EMBL" id="CP092868">
    <property type="protein sequence ID" value="UYV68922.1"/>
    <property type="molecule type" value="Genomic_DNA"/>
</dbReference>
<dbReference type="Gene3D" id="3.40.50.300">
    <property type="entry name" value="P-loop containing nucleotide triphosphate hydrolases"/>
    <property type="match status" value="1"/>
</dbReference>
<accession>A0ABY6KJ97</accession>
<sequence length="139" mass="16309">MVQCLTEGREDSHVQGQYLKEFTPETQYLGRLKGSRSQSLLKMLNFFHQCIININKTILLLNFILKVDRIGFIILYILFVIKMNHAIPLKNFRKQEYLLINLLSTPKLIKTHIPFEKLNYSKEAKYIYMAINPKDCAVS</sequence>
<keyword evidence="3" id="KW-1185">Reference proteome</keyword>
<evidence type="ECO:0000313" key="3">
    <source>
        <dbReference type="Proteomes" id="UP001235939"/>
    </source>
</evidence>
<feature type="domain" description="Sulfotransferase" evidence="1">
    <location>
        <begin position="93"/>
        <end position="139"/>
    </location>
</feature>
<name>A0ABY6KJ97_9ARAC</name>
<dbReference type="InterPro" id="IPR000863">
    <property type="entry name" value="Sulfotransferase_dom"/>
</dbReference>
<evidence type="ECO:0000313" key="2">
    <source>
        <dbReference type="EMBL" id="UYV68922.1"/>
    </source>
</evidence>
<dbReference type="Proteomes" id="UP001235939">
    <property type="component" value="Chromosome 06"/>
</dbReference>
<dbReference type="InterPro" id="IPR027417">
    <property type="entry name" value="P-loop_NTPase"/>
</dbReference>
<evidence type="ECO:0000259" key="1">
    <source>
        <dbReference type="Pfam" id="PF00685"/>
    </source>
</evidence>
<gene>
    <name evidence="2" type="ORF">LAZ67_6001672</name>
</gene>
<dbReference type="SUPFAM" id="SSF52540">
    <property type="entry name" value="P-loop containing nucleoside triphosphate hydrolases"/>
    <property type="match status" value="1"/>
</dbReference>
<proteinExistence type="predicted"/>
<reference evidence="2 3" key="1">
    <citation type="submission" date="2022-01" db="EMBL/GenBank/DDBJ databases">
        <title>A chromosomal length assembly of Cordylochernes scorpioides.</title>
        <authorList>
            <person name="Zeh D."/>
            <person name="Zeh J."/>
        </authorList>
    </citation>
    <scope>NUCLEOTIDE SEQUENCE [LARGE SCALE GENOMIC DNA]</scope>
    <source>
        <strain evidence="2">IN4F17</strain>
        <tissue evidence="2">Whole Body</tissue>
    </source>
</reference>